<dbReference type="PANTHER" id="PTHR34776">
    <property type="entry name" value="F17F16.3 PROTEIN"/>
    <property type="match status" value="1"/>
</dbReference>
<dbReference type="EMBL" id="JALJOT010000002">
    <property type="protein sequence ID" value="KAK9917620.1"/>
    <property type="molecule type" value="Genomic_DNA"/>
</dbReference>
<gene>
    <name evidence="2" type="ORF">WJX75_006559</name>
</gene>
<proteinExistence type="predicted"/>
<name>A0ABR2Z1T5_9CHLO</name>
<sequence length="279" mass="31362">MAPKTKVEEVGAKRQREEQDQEPTSEENQQHTNGKSDDSSEPATKRQETDEQPKEILEEGRIYFLYRPRVGLEDAHSLSDVQRFFIIMSPTSREGAPHRLIPIGKKRLPDPTKRERFFGFVQATDKKLDNLTAGLEAKEYETKTRGTRRTEAARALGEGVYKIYDHGRDSRLVYELEVPQEPGDVQEDFSIKKTGSYIISVKNPEAANPPNAGLGKNQRADYPEDKKKEFEGTPGGYSWISAQDTSLLDFNGCELVLIASKTDISGELDGKPAADGEWK</sequence>
<dbReference type="PANTHER" id="PTHR34776:SF1">
    <property type="entry name" value="F17F16.3 PROTEIN"/>
    <property type="match status" value="1"/>
</dbReference>
<feature type="region of interest" description="Disordered" evidence="1">
    <location>
        <begin position="202"/>
        <end position="234"/>
    </location>
</feature>
<feature type="region of interest" description="Disordered" evidence="1">
    <location>
        <begin position="1"/>
        <end position="56"/>
    </location>
</feature>
<feature type="compositionally biased region" description="Basic and acidic residues" evidence="1">
    <location>
        <begin position="1"/>
        <end position="18"/>
    </location>
</feature>
<reference evidence="2 3" key="1">
    <citation type="journal article" date="2024" name="Nat. Commun.">
        <title>Phylogenomics reveals the evolutionary origins of lichenization in chlorophyte algae.</title>
        <authorList>
            <person name="Puginier C."/>
            <person name="Libourel C."/>
            <person name="Otte J."/>
            <person name="Skaloud P."/>
            <person name="Haon M."/>
            <person name="Grisel S."/>
            <person name="Petersen M."/>
            <person name="Berrin J.G."/>
            <person name="Delaux P.M."/>
            <person name="Dal Grande F."/>
            <person name="Keller J."/>
        </authorList>
    </citation>
    <scope>NUCLEOTIDE SEQUENCE [LARGE SCALE GENOMIC DNA]</scope>
    <source>
        <strain evidence="2 3">SAG 216-7</strain>
    </source>
</reference>
<feature type="compositionally biased region" description="Basic and acidic residues" evidence="1">
    <location>
        <begin position="218"/>
        <end position="231"/>
    </location>
</feature>
<protein>
    <submittedName>
        <fullName evidence="2">Uncharacterized protein</fullName>
    </submittedName>
</protein>
<evidence type="ECO:0000256" key="1">
    <source>
        <dbReference type="SAM" id="MobiDB-lite"/>
    </source>
</evidence>
<feature type="compositionally biased region" description="Basic and acidic residues" evidence="1">
    <location>
        <begin position="34"/>
        <end position="56"/>
    </location>
</feature>
<organism evidence="2 3">
    <name type="scientific">Coccomyxa subellipsoidea</name>
    <dbReference type="NCBI Taxonomy" id="248742"/>
    <lineage>
        <taxon>Eukaryota</taxon>
        <taxon>Viridiplantae</taxon>
        <taxon>Chlorophyta</taxon>
        <taxon>core chlorophytes</taxon>
        <taxon>Trebouxiophyceae</taxon>
        <taxon>Trebouxiophyceae incertae sedis</taxon>
        <taxon>Coccomyxaceae</taxon>
        <taxon>Coccomyxa</taxon>
    </lineage>
</organism>
<evidence type="ECO:0000313" key="3">
    <source>
        <dbReference type="Proteomes" id="UP001491310"/>
    </source>
</evidence>
<dbReference type="Proteomes" id="UP001491310">
    <property type="component" value="Unassembled WGS sequence"/>
</dbReference>
<keyword evidence="3" id="KW-1185">Reference proteome</keyword>
<accession>A0ABR2Z1T5</accession>
<evidence type="ECO:0000313" key="2">
    <source>
        <dbReference type="EMBL" id="KAK9917620.1"/>
    </source>
</evidence>
<comment type="caution">
    <text evidence="2">The sequence shown here is derived from an EMBL/GenBank/DDBJ whole genome shotgun (WGS) entry which is preliminary data.</text>
</comment>